<keyword evidence="4" id="KW-0418">Kinase</keyword>
<dbReference type="InterPro" id="IPR008144">
    <property type="entry name" value="Guanylate_kin-like_dom"/>
</dbReference>
<dbReference type="InterPro" id="IPR020590">
    <property type="entry name" value="Guanylate_kinase_CS"/>
</dbReference>
<evidence type="ECO:0000313" key="7">
    <source>
        <dbReference type="EMBL" id="EHF00277.1"/>
    </source>
</evidence>
<evidence type="ECO:0000256" key="3">
    <source>
        <dbReference type="ARBA" id="ARBA00022679"/>
    </source>
</evidence>
<evidence type="ECO:0000256" key="5">
    <source>
        <dbReference type="ARBA" id="ARBA00048594"/>
    </source>
</evidence>
<dbReference type="InterPro" id="IPR027417">
    <property type="entry name" value="P-loop_NTPase"/>
</dbReference>
<protein>
    <recommendedName>
        <fullName evidence="6">Guanylate kinase-like domain-containing protein</fullName>
    </recommendedName>
</protein>
<dbReference type="AlphaFoldDB" id="G5HE50"/>
<dbReference type="PATRIC" id="fig|742733.3.peg.901"/>
<dbReference type="PROSITE" id="PS00856">
    <property type="entry name" value="GUANYLATE_KINASE_1"/>
    <property type="match status" value="1"/>
</dbReference>
<dbReference type="PANTHER" id="PTHR23117">
    <property type="entry name" value="GUANYLATE KINASE-RELATED"/>
    <property type="match status" value="1"/>
</dbReference>
<dbReference type="eggNOG" id="COG0194">
    <property type="taxonomic scope" value="Bacteria"/>
</dbReference>
<proteinExistence type="inferred from homology"/>
<evidence type="ECO:0000256" key="1">
    <source>
        <dbReference type="ARBA" id="ARBA00003531"/>
    </source>
</evidence>
<evidence type="ECO:0000256" key="4">
    <source>
        <dbReference type="ARBA" id="ARBA00022777"/>
    </source>
</evidence>
<dbReference type="EMBL" id="ADLJ01000006">
    <property type="protein sequence ID" value="EHF00277.1"/>
    <property type="molecule type" value="Genomic_DNA"/>
</dbReference>
<dbReference type="Pfam" id="PF00625">
    <property type="entry name" value="Guanylate_kin"/>
    <property type="match status" value="1"/>
</dbReference>
<dbReference type="PANTHER" id="PTHR23117:SF13">
    <property type="entry name" value="GUANYLATE KINASE"/>
    <property type="match status" value="1"/>
</dbReference>
<dbReference type="Proteomes" id="UP000003763">
    <property type="component" value="Unassembled WGS sequence"/>
</dbReference>
<dbReference type="InterPro" id="IPR008145">
    <property type="entry name" value="GK/Ca_channel_bsu"/>
</dbReference>
<comment type="caution">
    <text evidence="7">The sequence shown here is derived from an EMBL/GenBank/DDBJ whole genome shotgun (WGS) entry which is preliminary data.</text>
</comment>
<feature type="domain" description="Guanylate kinase-like" evidence="6">
    <location>
        <begin position="1"/>
        <end position="170"/>
    </location>
</feature>
<dbReference type="SUPFAM" id="SSF52540">
    <property type="entry name" value="P-loop containing nucleoside triphosphate hydrolases"/>
    <property type="match status" value="1"/>
</dbReference>
<dbReference type="GO" id="GO:0005829">
    <property type="term" value="C:cytosol"/>
    <property type="evidence" value="ECO:0007669"/>
    <property type="project" value="TreeGrafter"/>
</dbReference>
<evidence type="ECO:0000313" key="8">
    <source>
        <dbReference type="Proteomes" id="UP000003763"/>
    </source>
</evidence>
<gene>
    <name evidence="7" type="ORF">HMPREF9469_00862</name>
</gene>
<comment type="catalytic activity">
    <reaction evidence="5">
        <text>GMP + ATP = GDP + ADP</text>
        <dbReference type="Rhea" id="RHEA:20780"/>
        <dbReference type="ChEBI" id="CHEBI:30616"/>
        <dbReference type="ChEBI" id="CHEBI:58115"/>
        <dbReference type="ChEBI" id="CHEBI:58189"/>
        <dbReference type="ChEBI" id="CHEBI:456216"/>
        <dbReference type="EC" id="2.7.4.8"/>
    </reaction>
</comment>
<dbReference type="Gene3D" id="3.40.50.300">
    <property type="entry name" value="P-loop containing nucleotide triphosphate hydrolases"/>
    <property type="match status" value="1"/>
</dbReference>
<comment type="similarity">
    <text evidence="2">Belongs to the guanylate kinase family.</text>
</comment>
<accession>G5HE50</accession>
<dbReference type="HOGENOM" id="CLU_1376102_0_0_9"/>
<evidence type="ECO:0000259" key="6">
    <source>
        <dbReference type="PROSITE" id="PS50052"/>
    </source>
</evidence>
<comment type="function">
    <text evidence="1">Essential for recycling GMP and indirectly, cGMP.</text>
</comment>
<reference evidence="7 8" key="1">
    <citation type="submission" date="2011-08" db="EMBL/GenBank/DDBJ databases">
        <title>The Genome Sequence of Clostridium citroniae WAL-17108.</title>
        <authorList>
            <consortium name="The Broad Institute Genome Sequencing Platform"/>
            <person name="Earl A."/>
            <person name="Ward D."/>
            <person name="Feldgarden M."/>
            <person name="Gevers D."/>
            <person name="Finegold S.M."/>
            <person name="Summanen P.H."/>
            <person name="Molitoris D.R."/>
            <person name="Vaisanen M.L."/>
            <person name="Daigneault M."/>
            <person name="Allen-Vercoe E."/>
            <person name="Young S.K."/>
            <person name="Zeng Q."/>
            <person name="Gargeya S."/>
            <person name="Fitzgerald M."/>
            <person name="Haas B."/>
            <person name="Abouelleil A."/>
            <person name="Alvarado L."/>
            <person name="Arachchi H.M."/>
            <person name="Berlin A."/>
            <person name="Brown A."/>
            <person name="Chapman S.B."/>
            <person name="Chen Z."/>
            <person name="Dunbar C."/>
            <person name="Freedman E."/>
            <person name="Gearin G."/>
            <person name="Gellesch M."/>
            <person name="Goldberg J."/>
            <person name="Griggs A."/>
            <person name="Gujja S."/>
            <person name="Heiman D."/>
            <person name="Howarth C."/>
            <person name="Larson L."/>
            <person name="Lui A."/>
            <person name="MacDonald P.J.P."/>
            <person name="Montmayeur A."/>
            <person name="Murphy C."/>
            <person name="Neiman D."/>
            <person name="Pearson M."/>
            <person name="Priest M."/>
            <person name="Roberts A."/>
            <person name="Saif S."/>
            <person name="Shea T."/>
            <person name="Shenoy N."/>
            <person name="Sisk P."/>
            <person name="Stolte C."/>
            <person name="Sykes S."/>
            <person name="Wortman J."/>
            <person name="Nusbaum C."/>
            <person name="Birren B."/>
        </authorList>
    </citation>
    <scope>NUCLEOTIDE SEQUENCE [LARGE SCALE GENOMIC DNA]</scope>
    <source>
        <strain evidence="7 8">WAL-17108</strain>
    </source>
</reference>
<keyword evidence="3" id="KW-0808">Transferase</keyword>
<dbReference type="PROSITE" id="PS50052">
    <property type="entry name" value="GUANYLATE_KINASE_2"/>
    <property type="match status" value="1"/>
</dbReference>
<dbReference type="SMART" id="SM00072">
    <property type="entry name" value="GuKc"/>
    <property type="match status" value="1"/>
</dbReference>
<evidence type="ECO:0000256" key="2">
    <source>
        <dbReference type="ARBA" id="ARBA00005790"/>
    </source>
</evidence>
<name>G5HE50_9FIRM</name>
<organism evidence="7 8">
    <name type="scientific">[Clostridium] citroniae WAL-17108</name>
    <dbReference type="NCBI Taxonomy" id="742733"/>
    <lineage>
        <taxon>Bacteria</taxon>
        <taxon>Bacillati</taxon>
        <taxon>Bacillota</taxon>
        <taxon>Clostridia</taxon>
        <taxon>Lachnospirales</taxon>
        <taxon>Lachnospiraceae</taxon>
        <taxon>Enterocloster</taxon>
    </lineage>
</organism>
<dbReference type="GO" id="GO:0004385">
    <property type="term" value="F:GMP kinase activity"/>
    <property type="evidence" value="ECO:0007669"/>
    <property type="project" value="UniProtKB-EC"/>
</dbReference>
<sequence>MICILGESAAGKTSVAERLMHDSKMKQIITYTTRPPREGEKDGIDYHFVAQNLFAAMEKAGEFAETGEYNNWKYGTASCDCIDNGISVVTPSGFRKLKKNRNIKIISFYLNVPRRDRLIKSLKTRDDIDECINRNLRDLGQFDGVEDEVDFVISNPSYTRSPDDISKEILWLVGQRK</sequence>